<dbReference type="OrthoDB" id="9258at10239"/>
<accession>F2NZ15</accession>
<sequence length="296" mass="34499">MEDEFVINEFHPEIIAPNKHNYRRVEQGGSKLVFIGKPGTGKSTLIRYIIYSKMDVIPVAVAMNGTEKSTGFYSEMFPPLFVYDEYRDDVVTEFIKRQDHAKKNFSNPWAMLVVDDCTDNKNVFKSENQQGLFKNGRHWKMLYILSLQYCIDLPPAMRTCVDGTFIFRETNEKNLKNLYDNFAGVFPSFGLFKTYMEQVTGDYTALYIDQQNQATKDWFDCVYFVKAPIVPEFKFGCKEYRAFAKDRTDKKFLVSPKEILEKIQEKYNEGANKMINRSADNESRTKLFDTADFSSF</sequence>
<dbReference type="Proteomes" id="UP000203898">
    <property type="component" value="Segment"/>
</dbReference>
<dbReference type="InterPro" id="IPR027417">
    <property type="entry name" value="P-loop_NTPase"/>
</dbReference>
<dbReference type="RefSeq" id="YP_009640074.1">
    <property type="nucleotide sequence ID" value="NC_011335.1"/>
</dbReference>
<reference evidence="1 2" key="1">
    <citation type="journal article" date="2009" name="PLoS ONE">
        <title>Symbiotic virus at the evolutionary intersection of three types of large DNA viruses; iridoviruses, ascoviruses, and ichnoviruses.</title>
        <authorList>
            <person name="Bigot Y."/>
            <person name="Renault S."/>
            <person name="Nicolas J."/>
            <person name="Moundras C."/>
            <person name="Demattei M.V."/>
            <person name="Samain S."/>
            <person name="Bideshi D.K."/>
            <person name="Federici B.A."/>
        </authorList>
    </citation>
    <scope>NUCLEOTIDE SEQUENCE [LARGE SCALE GENOMIC DNA]</scope>
</reference>
<organism evidence="1 2">
    <name type="scientific">Diadromus pulchellus ascovirus 4a</name>
    <dbReference type="NCBI Taxonomy" id="158683"/>
    <lineage>
        <taxon>Viruses</taxon>
        <taxon>Varidnaviria</taxon>
        <taxon>Bamfordvirae</taxon>
        <taxon>Nucleocytoviricota</taxon>
        <taxon>Megaviricetes</taxon>
        <taxon>Pimascovirales</taxon>
        <taxon>Pimascovirales incertae sedis</taxon>
        <taxon>Ascoviridae</taxon>
        <taxon>Toursvirus</taxon>
        <taxon>Toursvirus dptv1a</taxon>
    </lineage>
</organism>
<dbReference type="GeneID" id="26683631"/>
<protein>
    <submittedName>
        <fullName evidence="1">Complete DpAV4 genome</fullName>
    </submittedName>
</protein>
<evidence type="ECO:0000313" key="1">
    <source>
        <dbReference type="EMBL" id="CCA61443.1"/>
    </source>
</evidence>
<dbReference type="SUPFAM" id="SSF52540">
    <property type="entry name" value="P-loop containing nucleoside triphosphate hydrolases"/>
    <property type="match status" value="1"/>
</dbReference>
<proteinExistence type="predicted"/>
<keyword evidence="2" id="KW-1185">Reference proteome</keyword>
<dbReference type="KEGG" id="vg:26683631"/>
<evidence type="ECO:0000313" key="2">
    <source>
        <dbReference type="Proteomes" id="UP000203898"/>
    </source>
</evidence>
<name>F2NZ15_9VIRU</name>
<dbReference type="EMBL" id="CU469068">
    <property type="protein sequence ID" value="CCA61443.1"/>
    <property type="molecule type" value="Genomic_DNA"/>
</dbReference>